<evidence type="ECO:0000256" key="1">
    <source>
        <dbReference type="ARBA" id="ARBA00004604"/>
    </source>
</evidence>
<keyword evidence="12 13" id="KW-0539">Nucleus</keyword>
<evidence type="ECO:0000256" key="7">
    <source>
        <dbReference type="ARBA" id="ARBA00022679"/>
    </source>
</evidence>
<keyword evidence="4" id="KW-0678">Repressor</keyword>
<evidence type="ECO:0000313" key="17">
    <source>
        <dbReference type="Proteomes" id="UP000006727"/>
    </source>
</evidence>
<keyword evidence="5 13" id="KW-0698">rRNA processing</keyword>
<dbReference type="InterPro" id="IPR042036">
    <property type="entry name" value="RRP8_N"/>
</dbReference>
<evidence type="ECO:0000256" key="2">
    <source>
        <dbReference type="ARBA" id="ARBA00006301"/>
    </source>
</evidence>
<keyword evidence="11" id="KW-0804">Transcription</keyword>
<dbReference type="EMBL" id="ABEU02000018">
    <property type="protein sequence ID" value="PNR34991.1"/>
    <property type="molecule type" value="Genomic_DNA"/>
</dbReference>
<dbReference type="EnsemblPlants" id="Pp3c18_8570V3.1">
    <property type="protein sequence ID" value="Pp3c18_8570V3.1"/>
    <property type="gene ID" value="Pp3c18_8570"/>
</dbReference>
<evidence type="ECO:0000256" key="12">
    <source>
        <dbReference type="ARBA" id="ARBA00023242"/>
    </source>
</evidence>
<organism evidence="15">
    <name type="scientific">Physcomitrium patens</name>
    <name type="common">Spreading-leaved earth moss</name>
    <name type="synonym">Physcomitrella patens</name>
    <dbReference type="NCBI Taxonomy" id="3218"/>
    <lineage>
        <taxon>Eukaryota</taxon>
        <taxon>Viridiplantae</taxon>
        <taxon>Streptophyta</taxon>
        <taxon>Embryophyta</taxon>
        <taxon>Bryophyta</taxon>
        <taxon>Bryophytina</taxon>
        <taxon>Bryopsida</taxon>
        <taxon>Funariidae</taxon>
        <taxon>Funariales</taxon>
        <taxon>Funariaceae</taxon>
        <taxon>Physcomitrium</taxon>
    </lineage>
</organism>
<feature type="region of interest" description="Disordered" evidence="14">
    <location>
        <begin position="1"/>
        <end position="41"/>
    </location>
</feature>
<accession>A0A2K1J0E4</accession>
<comment type="subcellular location">
    <subcellularLocation>
        <location evidence="1 13">Nucleus</location>
        <location evidence="1 13">Nucleolus</location>
    </subcellularLocation>
</comment>
<evidence type="ECO:0000256" key="13">
    <source>
        <dbReference type="RuleBase" id="RU365074"/>
    </source>
</evidence>
<keyword evidence="8 13" id="KW-0949">S-adenosyl-L-methionine</keyword>
<dbReference type="Gramene" id="Pp3c18_8570V3.2">
    <property type="protein sequence ID" value="Pp3c18_8570V3.2"/>
    <property type="gene ID" value="Pp3c18_8570"/>
</dbReference>
<dbReference type="Gramene" id="Pp3c18_8570V3.1">
    <property type="protein sequence ID" value="Pp3c18_8570V3.1"/>
    <property type="gene ID" value="Pp3c18_8570"/>
</dbReference>
<protein>
    <recommendedName>
        <fullName evidence="3 13">Ribosomal RNA-processing protein 8</fullName>
        <ecNumber evidence="13">2.1.1.-</ecNumber>
    </recommendedName>
</protein>
<evidence type="ECO:0000256" key="10">
    <source>
        <dbReference type="ARBA" id="ARBA00023015"/>
    </source>
</evidence>
<dbReference type="FunFam" id="1.10.10.2150:FF:000001">
    <property type="entry name" value="Ribosomal RNA-processing protein 8"/>
    <property type="match status" value="1"/>
</dbReference>
<evidence type="ECO:0000256" key="9">
    <source>
        <dbReference type="ARBA" id="ARBA00022853"/>
    </source>
</evidence>
<gene>
    <name evidence="16" type="primary">LOC112295025</name>
    <name evidence="15" type="ORF">PHYPA_022890</name>
</gene>
<dbReference type="AlphaFoldDB" id="A0A2K1J0E4"/>
<reference evidence="15 17" key="2">
    <citation type="journal article" date="2018" name="Plant J.">
        <title>The Physcomitrella patens chromosome-scale assembly reveals moss genome structure and evolution.</title>
        <authorList>
            <person name="Lang D."/>
            <person name="Ullrich K.K."/>
            <person name="Murat F."/>
            <person name="Fuchs J."/>
            <person name="Jenkins J."/>
            <person name="Haas F.B."/>
            <person name="Piednoel M."/>
            <person name="Gundlach H."/>
            <person name="Van Bel M."/>
            <person name="Meyberg R."/>
            <person name="Vives C."/>
            <person name="Morata J."/>
            <person name="Symeonidi A."/>
            <person name="Hiss M."/>
            <person name="Muchero W."/>
            <person name="Kamisugi Y."/>
            <person name="Saleh O."/>
            <person name="Blanc G."/>
            <person name="Decker E.L."/>
            <person name="van Gessel N."/>
            <person name="Grimwood J."/>
            <person name="Hayes R.D."/>
            <person name="Graham S.W."/>
            <person name="Gunter L.E."/>
            <person name="McDaniel S.F."/>
            <person name="Hoernstein S.N.W."/>
            <person name="Larsson A."/>
            <person name="Li F.W."/>
            <person name="Perroud P.F."/>
            <person name="Phillips J."/>
            <person name="Ranjan P."/>
            <person name="Rokshar D.S."/>
            <person name="Rothfels C.J."/>
            <person name="Schneider L."/>
            <person name="Shu S."/>
            <person name="Stevenson D.W."/>
            <person name="Thummler F."/>
            <person name="Tillich M."/>
            <person name="Villarreal Aguilar J.C."/>
            <person name="Widiez T."/>
            <person name="Wong G.K."/>
            <person name="Wymore A."/>
            <person name="Zhang Y."/>
            <person name="Zimmer A.D."/>
            <person name="Quatrano R.S."/>
            <person name="Mayer K.F.X."/>
            <person name="Goodstein D."/>
            <person name="Casacuberta J.M."/>
            <person name="Vandepoele K."/>
            <person name="Reski R."/>
            <person name="Cuming A.C."/>
            <person name="Tuskan G.A."/>
            <person name="Maumus F."/>
            <person name="Salse J."/>
            <person name="Schmutz J."/>
            <person name="Rensing S.A."/>
        </authorList>
    </citation>
    <scope>NUCLEOTIDE SEQUENCE [LARGE SCALE GENOMIC DNA]</scope>
    <source>
        <strain evidence="16 17">cv. Gransden 2004</strain>
    </source>
</reference>
<keyword evidence="6 13" id="KW-0489">Methyltransferase</keyword>
<dbReference type="STRING" id="3218.A0A2K1J0E4"/>
<keyword evidence="9" id="KW-0156">Chromatin regulator</keyword>
<dbReference type="GO" id="GO:0008168">
    <property type="term" value="F:methyltransferase activity"/>
    <property type="evidence" value="ECO:0007669"/>
    <property type="project" value="UniProtKB-KW"/>
</dbReference>
<evidence type="ECO:0000256" key="5">
    <source>
        <dbReference type="ARBA" id="ARBA00022552"/>
    </source>
</evidence>
<dbReference type="FunFam" id="3.40.50.150:FF:000068">
    <property type="entry name" value="Ribosomal RNA-processing protein 8"/>
    <property type="match status" value="1"/>
</dbReference>
<dbReference type="CDD" id="cd02440">
    <property type="entry name" value="AdoMet_MTases"/>
    <property type="match status" value="1"/>
</dbReference>
<dbReference type="GO" id="GO:0006325">
    <property type="term" value="P:chromatin organization"/>
    <property type="evidence" value="ECO:0007669"/>
    <property type="project" value="UniProtKB-KW"/>
</dbReference>
<feature type="compositionally biased region" description="Basic residues" evidence="14">
    <location>
        <begin position="82"/>
        <end position="93"/>
    </location>
</feature>
<dbReference type="Gene3D" id="3.40.50.150">
    <property type="entry name" value="Vaccinia Virus protein VP39"/>
    <property type="match status" value="1"/>
</dbReference>
<proteinExistence type="inferred from homology"/>
<dbReference type="KEGG" id="ppp:112295025"/>
<dbReference type="RefSeq" id="XP_024401892.1">
    <property type="nucleotide sequence ID" value="XM_024546124.2"/>
</dbReference>
<evidence type="ECO:0000256" key="4">
    <source>
        <dbReference type="ARBA" id="ARBA00022491"/>
    </source>
</evidence>
<dbReference type="GO" id="GO:0006364">
    <property type="term" value="P:rRNA processing"/>
    <property type="evidence" value="ECO:0007669"/>
    <property type="project" value="UniProtKB-UniRule"/>
</dbReference>
<sequence>MNLEEAGIGEPKKTKKSKKARMKLKAAAAAAGGGGAGAGPGVAIGGVVPVVMKRKGGGAVESKKMSVMSGAKGNDDGDLGAKKKRNRKKRKKGVRDAGVEEVAEEGNNSHESDVVAATPPKREIAKPLSFLDKMRARLSGGQFRMLNEQLYTCKGEDAFELFQKDEGAFKLYHAGYQEQMTHWPRLPVDVVIDWLKARGPNMVVADFGCGDARLSKSVKNKVYSLDLVACDDTVIACNMANTPLEKGSIDVAVFCLSLMGVDYPRFLKEAHRVLKLGGFLLIAEVKSRFDPANDGASPTQFVDALKRLGFALVSQDEKNKMFCMFTFKKQGEKTGKKPIQWPDLKPCIYKKR</sequence>
<dbReference type="FunCoup" id="A0A2K1J0E4">
    <property type="interactions" value="1518"/>
</dbReference>
<dbReference type="EC" id="2.1.1.-" evidence="13"/>
<evidence type="ECO:0000256" key="8">
    <source>
        <dbReference type="ARBA" id="ARBA00022691"/>
    </source>
</evidence>
<dbReference type="PANTHER" id="PTHR12787">
    <property type="entry name" value="RIBOSOMAL RNA-PROCESSING PROTEIN 8"/>
    <property type="match status" value="1"/>
</dbReference>
<dbReference type="SUPFAM" id="SSF53335">
    <property type="entry name" value="S-adenosyl-L-methionine-dependent methyltransferases"/>
    <property type="match status" value="1"/>
</dbReference>
<comment type="similarity">
    <text evidence="2 13">Belongs to the methyltransferase superfamily. RRP8 family.</text>
</comment>
<keyword evidence="17" id="KW-1185">Reference proteome</keyword>
<evidence type="ECO:0000256" key="3">
    <source>
        <dbReference type="ARBA" id="ARBA00020203"/>
    </source>
</evidence>
<dbReference type="InterPro" id="IPR007823">
    <property type="entry name" value="RRP8"/>
</dbReference>
<name>A0A2K1J0E4_PHYPA</name>
<reference evidence="15 17" key="1">
    <citation type="journal article" date="2008" name="Science">
        <title>The Physcomitrella genome reveals evolutionary insights into the conquest of land by plants.</title>
        <authorList>
            <person name="Rensing S."/>
            <person name="Lang D."/>
            <person name="Zimmer A."/>
            <person name="Terry A."/>
            <person name="Salamov A."/>
            <person name="Shapiro H."/>
            <person name="Nishiyama T."/>
            <person name="Perroud P.-F."/>
            <person name="Lindquist E."/>
            <person name="Kamisugi Y."/>
            <person name="Tanahashi T."/>
            <person name="Sakakibara K."/>
            <person name="Fujita T."/>
            <person name="Oishi K."/>
            <person name="Shin-I T."/>
            <person name="Kuroki Y."/>
            <person name="Toyoda A."/>
            <person name="Suzuki Y."/>
            <person name="Hashimoto A."/>
            <person name="Yamaguchi K."/>
            <person name="Sugano A."/>
            <person name="Kohara Y."/>
            <person name="Fujiyama A."/>
            <person name="Anterola A."/>
            <person name="Aoki S."/>
            <person name="Ashton N."/>
            <person name="Barbazuk W.B."/>
            <person name="Barker E."/>
            <person name="Bennetzen J."/>
            <person name="Bezanilla M."/>
            <person name="Blankenship R."/>
            <person name="Cho S.H."/>
            <person name="Dutcher S."/>
            <person name="Estelle M."/>
            <person name="Fawcett J.A."/>
            <person name="Gundlach H."/>
            <person name="Hanada K."/>
            <person name="Heyl A."/>
            <person name="Hicks K.A."/>
            <person name="Hugh J."/>
            <person name="Lohr M."/>
            <person name="Mayer K."/>
            <person name="Melkozernov A."/>
            <person name="Murata T."/>
            <person name="Nelson D."/>
            <person name="Pils B."/>
            <person name="Prigge M."/>
            <person name="Reiss B."/>
            <person name="Renner T."/>
            <person name="Rombauts S."/>
            <person name="Rushton P."/>
            <person name="Sanderfoot A."/>
            <person name="Schween G."/>
            <person name="Shiu S.-H."/>
            <person name="Stueber K."/>
            <person name="Theodoulou F.L."/>
            <person name="Tu H."/>
            <person name="Van de Peer Y."/>
            <person name="Verrier P.J."/>
            <person name="Waters E."/>
            <person name="Wood A."/>
            <person name="Yang L."/>
            <person name="Cove D."/>
            <person name="Cuming A."/>
            <person name="Hasebe M."/>
            <person name="Lucas S."/>
            <person name="Mishler D.B."/>
            <person name="Reski R."/>
            <person name="Grigoriev I."/>
            <person name="Quatrano R.S."/>
            <person name="Boore J.L."/>
        </authorList>
    </citation>
    <scope>NUCLEOTIDE SEQUENCE [LARGE SCALE GENOMIC DNA]</scope>
    <source>
        <strain evidence="16 17">cv. Gransden 2004</strain>
    </source>
</reference>
<dbReference type="GO" id="GO:0005730">
    <property type="term" value="C:nucleolus"/>
    <property type="evidence" value="ECO:0000318"/>
    <property type="project" value="GO_Central"/>
</dbReference>
<dbReference type="Gramene" id="Pp3c18_8570V3.3">
    <property type="protein sequence ID" value="Pp3c18_8570V3.3"/>
    <property type="gene ID" value="Pp3c18_8570"/>
</dbReference>
<dbReference type="InterPro" id="IPR029063">
    <property type="entry name" value="SAM-dependent_MTases_sf"/>
</dbReference>
<dbReference type="GO" id="GO:0032259">
    <property type="term" value="P:methylation"/>
    <property type="evidence" value="ECO:0007669"/>
    <property type="project" value="UniProtKB-KW"/>
</dbReference>
<dbReference type="PANTHER" id="PTHR12787:SF0">
    <property type="entry name" value="RIBOSOMAL RNA-PROCESSING PROTEIN 8"/>
    <property type="match status" value="1"/>
</dbReference>
<comment type="function">
    <text evidence="13">Probable methyltransferase required to silence rDNA.</text>
</comment>
<evidence type="ECO:0000256" key="6">
    <source>
        <dbReference type="ARBA" id="ARBA00022603"/>
    </source>
</evidence>
<dbReference type="GeneID" id="112295025"/>
<evidence type="ECO:0000256" key="14">
    <source>
        <dbReference type="SAM" id="MobiDB-lite"/>
    </source>
</evidence>
<evidence type="ECO:0000313" key="15">
    <source>
        <dbReference type="EMBL" id="PNR34991.1"/>
    </source>
</evidence>
<evidence type="ECO:0000256" key="11">
    <source>
        <dbReference type="ARBA" id="ARBA00023163"/>
    </source>
</evidence>
<dbReference type="EnsemblPlants" id="Pp3c18_8570V3.2">
    <property type="protein sequence ID" value="Pp3c18_8570V3.2"/>
    <property type="gene ID" value="Pp3c18_8570"/>
</dbReference>
<evidence type="ECO:0000313" key="16">
    <source>
        <dbReference type="EnsemblPlants" id="Pp3c18_8570V3.1"/>
    </source>
</evidence>
<feature type="compositionally biased region" description="Basic residues" evidence="14">
    <location>
        <begin position="13"/>
        <end position="24"/>
    </location>
</feature>
<dbReference type="Proteomes" id="UP000006727">
    <property type="component" value="Chromosome 18"/>
</dbReference>
<dbReference type="Gene3D" id="1.10.10.2150">
    <property type="entry name" value="Ribosomal RNA-processing protein 8, N-terminal domain"/>
    <property type="match status" value="1"/>
</dbReference>
<feature type="compositionally biased region" description="Gly residues" evidence="14">
    <location>
        <begin position="31"/>
        <end position="41"/>
    </location>
</feature>
<keyword evidence="7 13" id="KW-0808">Transferase</keyword>
<dbReference type="PaxDb" id="3218-PP1S19_66V6.1"/>
<keyword evidence="10" id="KW-0805">Transcription regulation</keyword>
<reference evidence="16" key="3">
    <citation type="submission" date="2020-12" db="UniProtKB">
        <authorList>
            <consortium name="EnsemblPlants"/>
        </authorList>
    </citation>
    <scope>IDENTIFICATION</scope>
</reference>
<dbReference type="OrthoDB" id="10258825at2759"/>
<feature type="region of interest" description="Disordered" evidence="14">
    <location>
        <begin position="56"/>
        <end position="114"/>
    </location>
</feature>
<dbReference type="Pfam" id="PF05148">
    <property type="entry name" value="Methyltransf_8"/>
    <property type="match status" value="1"/>
</dbReference>
<dbReference type="EnsemblPlants" id="Pp3c18_8570V3.3">
    <property type="protein sequence ID" value="Pp3c18_8570V3.3"/>
    <property type="gene ID" value="Pp3c18_8570"/>
</dbReference>